<comment type="caution">
    <text evidence="2">The sequence shown here is derived from an EMBL/GenBank/DDBJ whole genome shotgun (WGS) entry which is preliminary data.</text>
</comment>
<dbReference type="PROSITE" id="PS51257">
    <property type="entry name" value="PROKAR_LIPOPROTEIN"/>
    <property type="match status" value="1"/>
</dbReference>
<proteinExistence type="predicted"/>
<dbReference type="PATRIC" id="fig|362413.3.peg.4163"/>
<organism evidence="2 3">
    <name type="scientific">Flavobacterium aquidurense</name>
    <dbReference type="NCBI Taxonomy" id="362413"/>
    <lineage>
        <taxon>Bacteria</taxon>
        <taxon>Pseudomonadati</taxon>
        <taxon>Bacteroidota</taxon>
        <taxon>Flavobacteriia</taxon>
        <taxon>Flavobacteriales</taxon>
        <taxon>Flavobacteriaceae</taxon>
        <taxon>Flavobacterium</taxon>
    </lineage>
</organism>
<reference evidence="2 3" key="1">
    <citation type="submission" date="2014-09" db="EMBL/GenBank/DDBJ databases">
        <title>Genome sequence of Flavobacterium aquidurense RC62.</title>
        <authorList>
            <person name="Kim J.F."/>
            <person name="Kwak M.-J."/>
        </authorList>
    </citation>
    <scope>NUCLEOTIDE SEQUENCE [LARGE SCALE GENOMIC DNA]</scope>
    <source>
        <strain evidence="2 3">RC62</strain>
    </source>
</reference>
<dbReference type="RefSeq" id="WP_055093747.1">
    <property type="nucleotide sequence ID" value="NZ_JRLF01000009.1"/>
</dbReference>
<dbReference type="InterPro" id="IPR038468">
    <property type="entry name" value="MmpS_C"/>
</dbReference>
<evidence type="ECO:0000256" key="1">
    <source>
        <dbReference type="SAM" id="SignalP"/>
    </source>
</evidence>
<dbReference type="EMBL" id="JRLF01000009">
    <property type="protein sequence ID" value="KQB40867.1"/>
    <property type="molecule type" value="Genomic_DNA"/>
</dbReference>
<evidence type="ECO:0008006" key="4">
    <source>
        <dbReference type="Google" id="ProtNLM"/>
    </source>
</evidence>
<evidence type="ECO:0000313" key="2">
    <source>
        <dbReference type="EMBL" id="KQB40867.1"/>
    </source>
</evidence>
<name>A0A0Q0XWR2_9FLAO</name>
<sequence length="134" mass="14094">MKSILKTLAIVLTLTFTLGSCSSDNDNDSGSNTSSRDVKYEVTGNYTGKLSVTYIEEGGAALIEDITALPWKKEFTAKKDSQAASISTSGYGGVKGQTLTGKIYVGGKVVKELTATATEDGIIVLIPGTYVFPL</sequence>
<gene>
    <name evidence="2" type="ORF">RC62_4240</name>
</gene>
<feature type="chain" id="PRO_5006186834" description="Lipoprotein" evidence="1">
    <location>
        <begin position="23"/>
        <end position="134"/>
    </location>
</feature>
<feature type="signal peptide" evidence="1">
    <location>
        <begin position="1"/>
        <end position="22"/>
    </location>
</feature>
<dbReference type="Gene3D" id="2.60.40.2880">
    <property type="entry name" value="MmpS1-5, C-terminal soluble domain"/>
    <property type="match status" value="1"/>
</dbReference>
<evidence type="ECO:0000313" key="3">
    <source>
        <dbReference type="Proteomes" id="UP000050443"/>
    </source>
</evidence>
<dbReference type="AlphaFoldDB" id="A0A0Q0XWR2"/>
<protein>
    <recommendedName>
        <fullName evidence="4">Lipoprotein</fullName>
    </recommendedName>
</protein>
<dbReference type="OrthoDB" id="1377205at2"/>
<dbReference type="Proteomes" id="UP000050443">
    <property type="component" value="Unassembled WGS sequence"/>
</dbReference>
<keyword evidence="1" id="KW-0732">Signal</keyword>
<accession>A0A0Q0XWR2</accession>